<evidence type="ECO:0000256" key="2">
    <source>
        <dbReference type="SAM" id="MobiDB-lite"/>
    </source>
</evidence>
<keyword evidence="3" id="KW-0489">Methyltransferase</keyword>
<sequence>MSQDNQPVVIDVDHEREVLQPQSDDQSEIGESIASSSTSLRESILEYRLENGRTYHQYKDGGVLTSVSLTNCSNFEEAYLLPNDERELERLDLEHTLWLLVNDNRLGIAPPCEKGAKVGRVLDVGTGTGIWALDFGDEHPESDVLAIDLSPTLPAHVPPNVKFEVDDAEDPWTYSRPFQYIHSRILSSGLSDWKKYLRKCYDNLEPGGWVELQEVDLYPTSDDETLKPDSNLIKWCNLLQEASNKFGRPFFRIAPLKDVLIDVGFVDVSLTVTKWPSNAWPKDRKWKEIGIWNGENMMNGLEGFSMAALTRGHDWTREEVNVFLIDVRKEIKDKNIHAYWPVYFITGRKPERDTTA</sequence>
<protein>
    <submittedName>
        <fullName evidence="3">Methyltransferase domain-containing protein</fullName>
    </submittedName>
</protein>
<dbReference type="STRING" id="1573173.A0A162N3U6"/>
<evidence type="ECO:0000256" key="1">
    <source>
        <dbReference type="ARBA" id="ARBA00038158"/>
    </source>
</evidence>
<gene>
    <name evidence="3" type="ORF">CI238_10982</name>
</gene>
<proteinExistence type="inferred from homology"/>
<keyword evidence="3" id="KW-0808">Transferase</keyword>
<dbReference type="CDD" id="cd02440">
    <property type="entry name" value="AdoMet_MTases"/>
    <property type="match status" value="1"/>
</dbReference>
<dbReference type="Proteomes" id="UP000076584">
    <property type="component" value="Unassembled WGS sequence"/>
</dbReference>
<reference evidence="3 4" key="1">
    <citation type="submission" date="2015-06" db="EMBL/GenBank/DDBJ databases">
        <title>Survival trade-offs in plant roots during colonization by closely related pathogenic and mutualistic fungi.</title>
        <authorList>
            <person name="Hacquard S."/>
            <person name="Kracher B."/>
            <person name="Hiruma K."/>
            <person name="Weinman A."/>
            <person name="Muench P."/>
            <person name="Garrido Oter R."/>
            <person name="Ver Loren van Themaat E."/>
            <person name="Dallerey J.-F."/>
            <person name="Damm U."/>
            <person name="Henrissat B."/>
            <person name="Lespinet O."/>
            <person name="Thon M."/>
            <person name="Kemen E."/>
            <person name="McHardy A.C."/>
            <person name="Schulze-Lefert P."/>
            <person name="O'Connell R.J."/>
        </authorList>
    </citation>
    <scope>NUCLEOTIDE SEQUENCE [LARGE SCALE GENOMIC DNA]</scope>
    <source>
        <strain evidence="3 4">MAFF 238704</strain>
    </source>
</reference>
<keyword evidence="4" id="KW-1185">Reference proteome</keyword>
<accession>A0A162N3U6</accession>
<dbReference type="GO" id="GO:0008168">
    <property type="term" value="F:methyltransferase activity"/>
    <property type="evidence" value="ECO:0007669"/>
    <property type="project" value="UniProtKB-KW"/>
</dbReference>
<dbReference type="Pfam" id="PF13489">
    <property type="entry name" value="Methyltransf_23"/>
    <property type="match status" value="1"/>
</dbReference>
<dbReference type="SUPFAM" id="SSF53335">
    <property type="entry name" value="S-adenosyl-L-methionine-dependent methyltransferases"/>
    <property type="match status" value="1"/>
</dbReference>
<dbReference type="EMBL" id="LFIW01000612">
    <property type="protein sequence ID" value="KZL85510.1"/>
    <property type="molecule type" value="Genomic_DNA"/>
</dbReference>
<feature type="region of interest" description="Disordered" evidence="2">
    <location>
        <begin position="1"/>
        <end position="35"/>
    </location>
</feature>
<comment type="similarity">
    <text evidence="1">Belongs to the methyltransferase superfamily. LaeA methyltransferase family.</text>
</comment>
<dbReference type="PANTHER" id="PTHR43591">
    <property type="entry name" value="METHYLTRANSFERASE"/>
    <property type="match status" value="1"/>
</dbReference>
<comment type="caution">
    <text evidence="3">The sequence shown here is derived from an EMBL/GenBank/DDBJ whole genome shotgun (WGS) entry which is preliminary data.</text>
</comment>
<organism evidence="3 4">
    <name type="scientific">Colletotrichum incanum</name>
    <name type="common">Soybean anthracnose fungus</name>
    <dbReference type="NCBI Taxonomy" id="1573173"/>
    <lineage>
        <taxon>Eukaryota</taxon>
        <taxon>Fungi</taxon>
        <taxon>Dikarya</taxon>
        <taxon>Ascomycota</taxon>
        <taxon>Pezizomycotina</taxon>
        <taxon>Sordariomycetes</taxon>
        <taxon>Hypocreomycetidae</taxon>
        <taxon>Glomerellales</taxon>
        <taxon>Glomerellaceae</taxon>
        <taxon>Colletotrichum</taxon>
        <taxon>Colletotrichum spaethianum species complex</taxon>
    </lineage>
</organism>
<dbReference type="AlphaFoldDB" id="A0A162N3U6"/>
<evidence type="ECO:0000313" key="3">
    <source>
        <dbReference type="EMBL" id="KZL85510.1"/>
    </source>
</evidence>
<name>A0A162N3U6_COLIC</name>
<dbReference type="Gene3D" id="3.40.50.150">
    <property type="entry name" value="Vaccinia Virus protein VP39"/>
    <property type="match status" value="1"/>
</dbReference>
<dbReference type="InterPro" id="IPR029063">
    <property type="entry name" value="SAM-dependent_MTases_sf"/>
</dbReference>
<dbReference type="GO" id="GO:0032259">
    <property type="term" value="P:methylation"/>
    <property type="evidence" value="ECO:0007669"/>
    <property type="project" value="UniProtKB-KW"/>
</dbReference>
<dbReference type="PANTHER" id="PTHR43591:SF24">
    <property type="entry name" value="2-METHOXY-6-POLYPRENYL-1,4-BENZOQUINOL METHYLASE, MITOCHONDRIAL"/>
    <property type="match status" value="1"/>
</dbReference>
<evidence type="ECO:0000313" key="4">
    <source>
        <dbReference type="Proteomes" id="UP000076584"/>
    </source>
</evidence>